<dbReference type="PANTHER" id="PTHR21310">
    <property type="entry name" value="AMINOGLYCOSIDE PHOSPHOTRANSFERASE-RELATED-RELATED"/>
    <property type="match status" value="1"/>
</dbReference>
<dbReference type="OrthoDB" id="2831558at2759"/>
<dbReference type="InterPro" id="IPR051678">
    <property type="entry name" value="AGP_Transferase"/>
</dbReference>
<sequence>MVQPMSETEAQSLIARCNKGNEIDLFDRHIHLVDDFVVMWNNAEAPAGSEVAGELCARNINAVEAMRLVAARTNVPVAEVMYFSSEEGIIIQRRIPGVLLFDVIRDMSAEQLAIALFQVAQLVCQLAKEQITTCPLTAAGGHRIFQPTAEEHLTQLSPDELTRQVFILSHLDLHPSNIIITEDWSQVAGLIDWERAAYVPLETASYAHEICGWSCCPPEWGLLFEYVKDMMGLRKL</sequence>
<dbReference type="PANTHER" id="PTHR21310:SF37">
    <property type="entry name" value="AMINOGLYCOSIDE PHOSPHOTRANSFERASE DOMAIN-CONTAINING PROTEIN"/>
    <property type="match status" value="1"/>
</dbReference>
<accession>A0A427XIE3</accession>
<keyword evidence="3" id="KW-1185">Reference proteome</keyword>
<dbReference type="SUPFAM" id="SSF56112">
    <property type="entry name" value="Protein kinase-like (PK-like)"/>
    <property type="match status" value="1"/>
</dbReference>
<dbReference type="RefSeq" id="XP_028473826.1">
    <property type="nucleotide sequence ID" value="XM_028618148.1"/>
</dbReference>
<name>A0A427XIE3_9TREE</name>
<gene>
    <name evidence="2" type="ORF">EHS24_002408</name>
</gene>
<dbReference type="Pfam" id="PF01636">
    <property type="entry name" value="APH"/>
    <property type="match status" value="1"/>
</dbReference>
<dbReference type="GeneID" id="39586951"/>
<dbReference type="InterPro" id="IPR011009">
    <property type="entry name" value="Kinase-like_dom_sf"/>
</dbReference>
<dbReference type="Gene3D" id="3.90.1200.10">
    <property type="match status" value="1"/>
</dbReference>
<evidence type="ECO:0000313" key="2">
    <source>
        <dbReference type="EMBL" id="RSH78679.1"/>
    </source>
</evidence>
<organism evidence="2 3">
    <name type="scientific">Apiotrichum porosum</name>
    <dbReference type="NCBI Taxonomy" id="105984"/>
    <lineage>
        <taxon>Eukaryota</taxon>
        <taxon>Fungi</taxon>
        <taxon>Dikarya</taxon>
        <taxon>Basidiomycota</taxon>
        <taxon>Agaricomycotina</taxon>
        <taxon>Tremellomycetes</taxon>
        <taxon>Trichosporonales</taxon>
        <taxon>Trichosporonaceae</taxon>
        <taxon>Apiotrichum</taxon>
    </lineage>
</organism>
<comment type="caution">
    <text evidence="2">The sequence shown here is derived from an EMBL/GenBank/DDBJ whole genome shotgun (WGS) entry which is preliminary data.</text>
</comment>
<protein>
    <recommendedName>
        <fullName evidence="1">Aminoglycoside phosphotransferase domain-containing protein</fullName>
    </recommendedName>
</protein>
<evidence type="ECO:0000259" key="1">
    <source>
        <dbReference type="Pfam" id="PF01636"/>
    </source>
</evidence>
<feature type="domain" description="Aminoglycoside phosphotransferase" evidence="1">
    <location>
        <begin position="66"/>
        <end position="199"/>
    </location>
</feature>
<dbReference type="InterPro" id="IPR002575">
    <property type="entry name" value="Aminoglycoside_PTrfase"/>
</dbReference>
<reference evidence="2 3" key="1">
    <citation type="submission" date="2018-11" db="EMBL/GenBank/DDBJ databases">
        <title>Genome sequence of Apiotrichum porosum DSM 27194.</title>
        <authorList>
            <person name="Aliyu H."/>
            <person name="Gorte O."/>
            <person name="Ochsenreither K."/>
        </authorList>
    </citation>
    <scope>NUCLEOTIDE SEQUENCE [LARGE SCALE GENOMIC DNA]</scope>
    <source>
        <strain evidence="2 3">DSM 27194</strain>
    </source>
</reference>
<dbReference type="AlphaFoldDB" id="A0A427XIE3"/>
<dbReference type="EMBL" id="RSCE01000012">
    <property type="protein sequence ID" value="RSH78679.1"/>
    <property type="molecule type" value="Genomic_DNA"/>
</dbReference>
<dbReference type="Proteomes" id="UP000279236">
    <property type="component" value="Unassembled WGS sequence"/>
</dbReference>
<proteinExistence type="predicted"/>
<evidence type="ECO:0000313" key="3">
    <source>
        <dbReference type="Proteomes" id="UP000279236"/>
    </source>
</evidence>